<organism evidence="1 2">
    <name type="scientific">Halteria grandinella</name>
    <dbReference type="NCBI Taxonomy" id="5974"/>
    <lineage>
        <taxon>Eukaryota</taxon>
        <taxon>Sar</taxon>
        <taxon>Alveolata</taxon>
        <taxon>Ciliophora</taxon>
        <taxon>Intramacronucleata</taxon>
        <taxon>Spirotrichea</taxon>
        <taxon>Stichotrichia</taxon>
        <taxon>Sporadotrichida</taxon>
        <taxon>Halteriidae</taxon>
        <taxon>Halteria</taxon>
    </lineage>
</organism>
<dbReference type="AlphaFoldDB" id="A0A8J8P382"/>
<reference evidence="1" key="1">
    <citation type="submission" date="2019-06" db="EMBL/GenBank/DDBJ databases">
        <authorList>
            <person name="Zheng W."/>
        </authorList>
    </citation>
    <scope>NUCLEOTIDE SEQUENCE</scope>
    <source>
        <strain evidence="1">QDHG01</strain>
    </source>
</reference>
<proteinExistence type="predicted"/>
<sequence length="96" mass="11145">MQVQYQPEVDKNLKQVFGNQAYWDPIFRNLAPVIPPIFRVFKTSVSDYSSKQPYFKGLNLEFAGRGDPIPQEPKCPAYRIVLYIAFFRAACRRIAN</sequence>
<accession>A0A8J8P382</accession>
<comment type="caution">
    <text evidence="1">The sequence shown here is derived from an EMBL/GenBank/DDBJ whole genome shotgun (WGS) entry which is preliminary data.</text>
</comment>
<dbReference type="EMBL" id="RRYP01001194">
    <property type="protein sequence ID" value="TNV86277.1"/>
    <property type="molecule type" value="Genomic_DNA"/>
</dbReference>
<protein>
    <submittedName>
        <fullName evidence="1">Uncharacterized protein</fullName>
    </submittedName>
</protein>
<name>A0A8J8P382_HALGN</name>
<gene>
    <name evidence="1" type="ORF">FGO68_gene9621</name>
</gene>
<dbReference type="Proteomes" id="UP000785679">
    <property type="component" value="Unassembled WGS sequence"/>
</dbReference>
<evidence type="ECO:0000313" key="1">
    <source>
        <dbReference type="EMBL" id="TNV86277.1"/>
    </source>
</evidence>
<keyword evidence="2" id="KW-1185">Reference proteome</keyword>
<evidence type="ECO:0000313" key="2">
    <source>
        <dbReference type="Proteomes" id="UP000785679"/>
    </source>
</evidence>